<feature type="transmembrane region" description="Helical" evidence="1">
    <location>
        <begin position="25"/>
        <end position="48"/>
    </location>
</feature>
<dbReference type="AlphaFoldDB" id="A0A8J7SC84"/>
<keyword evidence="1" id="KW-0812">Transmembrane</keyword>
<evidence type="ECO:0000313" key="3">
    <source>
        <dbReference type="Proteomes" id="UP000636888"/>
    </source>
</evidence>
<dbReference type="Proteomes" id="UP000636888">
    <property type="component" value="Unassembled WGS sequence"/>
</dbReference>
<dbReference type="InterPro" id="IPR021218">
    <property type="entry name" value="DUF2784"/>
</dbReference>
<keyword evidence="1" id="KW-1133">Transmembrane helix</keyword>
<evidence type="ECO:0000313" key="2">
    <source>
        <dbReference type="EMBL" id="MBJ6726959.1"/>
    </source>
</evidence>
<keyword evidence="3" id="KW-1185">Reference proteome</keyword>
<protein>
    <submittedName>
        <fullName evidence="2">DUF2784 domain-containing protein</fullName>
    </submittedName>
</protein>
<keyword evidence="1" id="KW-0472">Membrane</keyword>
<dbReference type="RefSeq" id="WP_199385871.1">
    <property type="nucleotide sequence ID" value="NZ_JAEMHM010000018.1"/>
</dbReference>
<reference evidence="2" key="1">
    <citation type="submission" date="2020-12" db="EMBL/GenBank/DDBJ databases">
        <title>Geomonas sp. Red875, isolated from river sediment.</title>
        <authorList>
            <person name="Xu Z."/>
            <person name="Zhang Z."/>
            <person name="Masuda Y."/>
            <person name="Itoh H."/>
            <person name="Senoo K."/>
        </authorList>
    </citation>
    <scope>NUCLEOTIDE SEQUENCE</scope>
    <source>
        <strain evidence="2">Red875</strain>
    </source>
</reference>
<gene>
    <name evidence="2" type="ORF">JFN93_19790</name>
</gene>
<accession>A0A8J7SC84</accession>
<organism evidence="2 3">
    <name type="scientific">Geomesophilobacter sediminis</name>
    <dbReference type="NCBI Taxonomy" id="2798584"/>
    <lineage>
        <taxon>Bacteria</taxon>
        <taxon>Pseudomonadati</taxon>
        <taxon>Thermodesulfobacteriota</taxon>
        <taxon>Desulfuromonadia</taxon>
        <taxon>Geobacterales</taxon>
        <taxon>Geobacteraceae</taxon>
        <taxon>Geomesophilobacter</taxon>
    </lineage>
</organism>
<feature type="transmembrane region" description="Helical" evidence="1">
    <location>
        <begin position="55"/>
        <end position="73"/>
    </location>
</feature>
<dbReference type="EMBL" id="JAEMHM010000018">
    <property type="protein sequence ID" value="MBJ6726959.1"/>
    <property type="molecule type" value="Genomic_DNA"/>
</dbReference>
<sequence>MSPPPAAGAAAPTRPVPANHAPLPYAGLADLVAVLHFIWILFLFFGAIWGRRNRLVRVVHIAGLVFVFLVETLDWYCPLTDLEVWLRHLGGGSSYAGSFVAYYLNQIIYLTAPRSVIVTGTVLLCAVNAWLYLHPTHPANRS</sequence>
<proteinExistence type="predicted"/>
<name>A0A8J7SC84_9BACT</name>
<feature type="transmembrane region" description="Helical" evidence="1">
    <location>
        <begin position="116"/>
        <end position="133"/>
    </location>
</feature>
<evidence type="ECO:0000256" key="1">
    <source>
        <dbReference type="SAM" id="Phobius"/>
    </source>
</evidence>
<comment type="caution">
    <text evidence="2">The sequence shown here is derived from an EMBL/GenBank/DDBJ whole genome shotgun (WGS) entry which is preliminary data.</text>
</comment>
<dbReference type="Pfam" id="PF10861">
    <property type="entry name" value="DUF2784"/>
    <property type="match status" value="1"/>
</dbReference>
<feature type="transmembrane region" description="Helical" evidence="1">
    <location>
        <begin position="85"/>
        <end position="104"/>
    </location>
</feature>